<dbReference type="Gene3D" id="3.10.450.360">
    <property type="match status" value="1"/>
</dbReference>
<gene>
    <name evidence="2" type="ORF">ACFPIB_04855</name>
</gene>
<evidence type="ECO:0000313" key="3">
    <source>
        <dbReference type="Proteomes" id="UP001596161"/>
    </source>
</evidence>
<keyword evidence="3" id="KW-1185">Reference proteome</keyword>
<dbReference type="RefSeq" id="WP_378016309.1">
    <property type="nucleotide sequence ID" value="NZ_JBHSKT010000002.1"/>
</dbReference>
<accession>A0ABW0EAN1</accession>
<reference evidence="3" key="1">
    <citation type="journal article" date="2019" name="Int. J. Syst. Evol. Microbiol.">
        <title>The Global Catalogue of Microorganisms (GCM) 10K type strain sequencing project: providing services to taxonomists for standard genome sequencing and annotation.</title>
        <authorList>
            <consortium name="The Broad Institute Genomics Platform"/>
            <consortium name="The Broad Institute Genome Sequencing Center for Infectious Disease"/>
            <person name="Wu L."/>
            <person name="Ma J."/>
        </authorList>
    </citation>
    <scope>NUCLEOTIDE SEQUENCE [LARGE SCALE GENOMIC DNA]</scope>
    <source>
        <strain evidence="3">KACC 12602</strain>
    </source>
</reference>
<name>A0ABW0EAN1_9BACT</name>
<protein>
    <recommendedName>
        <fullName evidence="4">PepSY domain-containing protein</fullName>
    </recommendedName>
</protein>
<dbReference type="EMBL" id="JBHSKT010000002">
    <property type="protein sequence ID" value="MFC5269929.1"/>
    <property type="molecule type" value="Genomic_DNA"/>
</dbReference>
<feature type="chain" id="PRO_5046950143" description="PepSY domain-containing protein" evidence="1">
    <location>
        <begin position="22"/>
        <end position="106"/>
    </location>
</feature>
<evidence type="ECO:0000313" key="2">
    <source>
        <dbReference type="EMBL" id="MFC5269929.1"/>
    </source>
</evidence>
<sequence>MKKVFFSALAFVMFASVATNAQGTKAPAKTAAPAQTVAPAATENKTKITAEELPATVKTTLATDAFKDWKVATAYVVKAEKEYYEIEAVKGEEKTTLKFDKEGNKM</sequence>
<evidence type="ECO:0000256" key="1">
    <source>
        <dbReference type="SAM" id="SignalP"/>
    </source>
</evidence>
<dbReference type="Proteomes" id="UP001596161">
    <property type="component" value="Unassembled WGS sequence"/>
</dbReference>
<evidence type="ECO:0008006" key="4">
    <source>
        <dbReference type="Google" id="ProtNLM"/>
    </source>
</evidence>
<dbReference type="SUPFAM" id="SSF160574">
    <property type="entry name" value="BT0923-like"/>
    <property type="match status" value="1"/>
</dbReference>
<organism evidence="2 3">
    <name type="scientific">Adhaeribacter terreus</name>
    <dbReference type="NCBI Taxonomy" id="529703"/>
    <lineage>
        <taxon>Bacteria</taxon>
        <taxon>Pseudomonadati</taxon>
        <taxon>Bacteroidota</taxon>
        <taxon>Cytophagia</taxon>
        <taxon>Cytophagales</taxon>
        <taxon>Hymenobacteraceae</taxon>
        <taxon>Adhaeribacter</taxon>
    </lineage>
</organism>
<keyword evidence="1" id="KW-0732">Signal</keyword>
<comment type="caution">
    <text evidence="2">The sequence shown here is derived from an EMBL/GenBank/DDBJ whole genome shotgun (WGS) entry which is preliminary data.</text>
</comment>
<feature type="signal peptide" evidence="1">
    <location>
        <begin position="1"/>
        <end position="21"/>
    </location>
</feature>
<proteinExistence type="predicted"/>